<dbReference type="SUPFAM" id="SSF46565">
    <property type="entry name" value="Chaperone J-domain"/>
    <property type="match status" value="1"/>
</dbReference>
<feature type="domain" description="J" evidence="11">
    <location>
        <begin position="4"/>
        <end position="74"/>
    </location>
</feature>
<feature type="repeat" description="CXXCXGXG motif" evidence="9">
    <location>
        <begin position="175"/>
        <end position="182"/>
    </location>
</feature>
<name>A0A9D1SYA9_9FIRM</name>
<evidence type="ECO:0000259" key="11">
    <source>
        <dbReference type="PROSITE" id="PS50076"/>
    </source>
</evidence>
<dbReference type="InterPro" id="IPR018253">
    <property type="entry name" value="DnaJ_domain_CS"/>
</dbReference>
<keyword evidence="4 9" id="KW-0863">Zinc-finger</keyword>
<dbReference type="NCBIfam" id="NF008035">
    <property type="entry name" value="PRK10767.1"/>
    <property type="match status" value="1"/>
</dbReference>
<keyword evidence="1 9" id="KW-0235">DNA replication</keyword>
<keyword evidence="9" id="KW-0963">Cytoplasm</keyword>
<evidence type="ECO:0000256" key="7">
    <source>
        <dbReference type="ARBA" id="ARBA00061004"/>
    </source>
</evidence>
<dbReference type="CDD" id="cd10719">
    <property type="entry name" value="DnaJ_zf"/>
    <property type="match status" value="1"/>
</dbReference>
<evidence type="ECO:0000256" key="5">
    <source>
        <dbReference type="ARBA" id="ARBA00022833"/>
    </source>
</evidence>
<feature type="binding site" evidence="9">
    <location>
        <position position="204"/>
    </location>
    <ligand>
        <name>Zn(2+)</name>
        <dbReference type="ChEBI" id="CHEBI:29105"/>
        <label>2</label>
    </ligand>
</feature>
<dbReference type="Pfam" id="PF01556">
    <property type="entry name" value="DnaJ_C"/>
    <property type="match status" value="1"/>
</dbReference>
<dbReference type="InterPro" id="IPR001305">
    <property type="entry name" value="HSP_DnaJ_Cys-rich_dom"/>
</dbReference>
<dbReference type="Gene3D" id="2.60.260.20">
    <property type="entry name" value="Urease metallochaperone UreE, N-terminal domain"/>
    <property type="match status" value="2"/>
</dbReference>
<evidence type="ECO:0000256" key="4">
    <source>
        <dbReference type="ARBA" id="ARBA00022771"/>
    </source>
</evidence>
<dbReference type="SMART" id="SM00271">
    <property type="entry name" value="DnaJ"/>
    <property type="match status" value="1"/>
</dbReference>
<dbReference type="InterPro" id="IPR002939">
    <property type="entry name" value="DnaJ_C"/>
</dbReference>
<accession>A0A9D1SYA9</accession>
<comment type="function">
    <text evidence="9">Participates actively in the response to hyperosmotic and heat shock by preventing the aggregation of stress-denatured proteins and by disaggregating proteins, also in an autonomous, DnaK-independent fashion. Unfolded proteins bind initially to DnaJ; upon interaction with the DnaJ-bound protein, DnaK hydrolyzes its bound ATP, resulting in the formation of a stable complex. GrpE releases ADP from DnaK; ATP binding to DnaK triggers the release of the substrate protein, thus completing the reaction cycle. Several rounds of ATP-dependent interactions between DnaJ, DnaK and GrpE are required for fully efficient folding. Also involved, together with DnaK and GrpE, in the DNA replication of plasmids through activation of initiation proteins.</text>
</comment>
<dbReference type="PANTHER" id="PTHR43096:SF52">
    <property type="entry name" value="DNAJ HOMOLOG 1, MITOCHONDRIAL-RELATED"/>
    <property type="match status" value="1"/>
</dbReference>
<evidence type="ECO:0000256" key="10">
    <source>
        <dbReference type="PROSITE-ProRule" id="PRU00546"/>
    </source>
</evidence>
<comment type="domain">
    <text evidence="9">The J domain is necessary and sufficient to stimulate DnaK ATPase activity. Zinc center 1 plays an important role in the autonomous, DnaK-independent chaperone activity of DnaJ. Zinc center 2 is essential for interaction with DnaK and for DnaJ activity.</text>
</comment>
<dbReference type="SUPFAM" id="SSF49493">
    <property type="entry name" value="HSP40/DnaJ peptide-binding domain"/>
    <property type="match status" value="2"/>
</dbReference>
<dbReference type="Pfam" id="PF00226">
    <property type="entry name" value="DnaJ"/>
    <property type="match status" value="1"/>
</dbReference>
<evidence type="ECO:0000256" key="8">
    <source>
        <dbReference type="ARBA" id="ARBA00067609"/>
    </source>
</evidence>
<evidence type="ECO:0000313" key="14">
    <source>
        <dbReference type="Proteomes" id="UP000886891"/>
    </source>
</evidence>
<dbReference type="NCBIfam" id="TIGR02349">
    <property type="entry name" value="DnaJ_bact"/>
    <property type="match status" value="1"/>
</dbReference>
<dbReference type="GO" id="GO:0042026">
    <property type="term" value="P:protein refolding"/>
    <property type="evidence" value="ECO:0007669"/>
    <property type="project" value="TreeGrafter"/>
</dbReference>
<dbReference type="PROSITE" id="PS00636">
    <property type="entry name" value="DNAJ_1"/>
    <property type="match status" value="1"/>
</dbReference>
<proteinExistence type="inferred from homology"/>
<dbReference type="PROSITE" id="PS50076">
    <property type="entry name" value="DNAJ_2"/>
    <property type="match status" value="1"/>
</dbReference>
<dbReference type="GO" id="GO:0051082">
    <property type="term" value="F:unfolded protein binding"/>
    <property type="evidence" value="ECO:0007669"/>
    <property type="project" value="UniProtKB-UniRule"/>
</dbReference>
<evidence type="ECO:0000256" key="6">
    <source>
        <dbReference type="ARBA" id="ARBA00023186"/>
    </source>
</evidence>
<dbReference type="GO" id="GO:0009408">
    <property type="term" value="P:response to heat"/>
    <property type="evidence" value="ECO:0007669"/>
    <property type="project" value="InterPro"/>
</dbReference>
<evidence type="ECO:0000259" key="12">
    <source>
        <dbReference type="PROSITE" id="PS51188"/>
    </source>
</evidence>
<dbReference type="InterPro" id="IPR036869">
    <property type="entry name" value="J_dom_sf"/>
</dbReference>
<dbReference type="SUPFAM" id="SSF57938">
    <property type="entry name" value="DnaJ/Hsp40 cysteine-rich domain"/>
    <property type="match status" value="1"/>
</dbReference>
<reference evidence="13" key="1">
    <citation type="submission" date="2020-10" db="EMBL/GenBank/DDBJ databases">
        <authorList>
            <person name="Gilroy R."/>
        </authorList>
    </citation>
    <scope>NUCLEOTIDE SEQUENCE</scope>
    <source>
        <strain evidence="13">23406</strain>
    </source>
</reference>
<evidence type="ECO:0000256" key="9">
    <source>
        <dbReference type="HAMAP-Rule" id="MF_01152"/>
    </source>
</evidence>
<feature type="domain" description="CR-type" evidence="12">
    <location>
        <begin position="145"/>
        <end position="227"/>
    </location>
</feature>
<evidence type="ECO:0000313" key="13">
    <source>
        <dbReference type="EMBL" id="HIV00717.1"/>
    </source>
</evidence>
<dbReference type="HAMAP" id="MF_01152">
    <property type="entry name" value="DnaJ"/>
    <property type="match status" value="1"/>
</dbReference>
<keyword evidence="2 9" id="KW-0479">Metal-binding</keyword>
<keyword evidence="9" id="KW-0346">Stress response</keyword>
<evidence type="ECO:0000256" key="3">
    <source>
        <dbReference type="ARBA" id="ARBA00022737"/>
    </source>
</evidence>
<dbReference type="FunFam" id="2.10.230.10:FF:000002">
    <property type="entry name" value="Molecular chaperone DnaJ"/>
    <property type="match status" value="1"/>
</dbReference>
<sequence length="384" mass="41884">MAQDYYKVLGVEKTASADEIKSAYRRLAKKYHPDVYATASAEEKANAETKFKEIQHAYDVLSDPQKRAAFDQFGSEDGPTGGGGFGGFNPFQGGQGFNTQGFGDIFGDIFSAFAGGGGARSRTSARQGDDIEVGLQLDFKEACFGVEKEITYTRVENCPSCKGTGAKNGTAFKVCTKCGGKGRVVVQQRTMLGVMQTERVCDMCGGSGKIITDACPDCKGKGRVRKQRTIKVKIPAGIDNNQMLTMQNEGNAGVNGGPNGNLVIIFKVKPHPLFVRQGNDLNMELPISVTQAILGDTVEIPTLTGSVKIEIPEGTQDGAVIRVKNRGVKNLRRDSYGDLYVRVTIDVPKNLGSRQRKQLEELKEILDKGRYDKIEKYRKKLKEL</sequence>
<feature type="binding site" evidence="9">
    <location>
        <position position="178"/>
    </location>
    <ligand>
        <name>Zn(2+)</name>
        <dbReference type="ChEBI" id="CHEBI:29105"/>
        <label>2</label>
    </ligand>
</feature>
<dbReference type="AlphaFoldDB" id="A0A9D1SYA9"/>
<dbReference type="GO" id="GO:0005524">
    <property type="term" value="F:ATP binding"/>
    <property type="evidence" value="ECO:0007669"/>
    <property type="project" value="InterPro"/>
</dbReference>
<comment type="caution">
    <text evidence="13">The sequence shown here is derived from an EMBL/GenBank/DDBJ whole genome shotgun (WGS) entry which is preliminary data.</text>
</comment>
<comment type="similarity">
    <text evidence="7 9">Belongs to the DnaJ family.</text>
</comment>
<evidence type="ECO:0000256" key="2">
    <source>
        <dbReference type="ARBA" id="ARBA00022723"/>
    </source>
</evidence>
<dbReference type="Proteomes" id="UP000886891">
    <property type="component" value="Unassembled WGS sequence"/>
</dbReference>
<comment type="subunit">
    <text evidence="9">Homodimer.</text>
</comment>
<feature type="zinc finger region" description="CR-type" evidence="10">
    <location>
        <begin position="145"/>
        <end position="227"/>
    </location>
</feature>
<comment type="subcellular location">
    <subcellularLocation>
        <location evidence="9">Cytoplasm</location>
    </subcellularLocation>
</comment>
<dbReference type="PROSITE" id="PS51188">
    <property type="entry name" value="ZF_CR"/>
    <property type="match status" value="1"/>
</dbReference>
<dbReference type="Gene3D" id="2.10.230.10">
    <property type="entry name" value="Heat shock protein DnaJ, cysteine-rich domain"/>
    <property type="match status" value="1"/>
</dbReference>
<feature type="binding site" evidence="9">
    <location>
        <position position="158"/>
    </location>
    <ligand>
        <name>Zn(2+)</name>
        <dbReference type="ChEBI" id="CHEBI:29105"/>
        <label>1</label>
    </ligand>
</feature>
<dbReference type="Gene3D" id="1.10.287.110">
    <property type="entry name" value="DnaJ domain"/>
    <property type="match status" value="1"/>
</dbReference>
<feature type="repeat" description="CXXCXGXG motif" evidence="9">
    <location>
        <begin position="158"/>
        <end position="165"/>
    </location>
</feature>
<dbReference type="GO" id="GO:0008270">
    <property type="term" value="F:zinc ion binding"/>
    <property type="evidence" value="ECO:0007669"/>
    <property type="project" value="UniProtKB-UniRule"/>
</dbReference>
<dbReference type="EMBL" id="DVOH01000052">
    <property type="protein sequence ID" value="HIV00717.1"/>
    <property type="molecule type" value="Genomic_DNA"/>
</dbReference>
<dbReference type="InterPro" id="IPR001623">
    <property type="entry name" value="DnaJ_domain"/>
</dbReference>
<keyword evidence="5 9" id="KW-0862">Zinc</keyword>
<protein>
    <recommendedName>
        <fullName evidence="8 9">Chaperone protein DnaJ</fullName>
    </recommendedName>
</protein>
<feature type="repeat" description="CXXCXGXG motif" evidence="9">
    <location>
        <begin position="215"/>
        <end position="222"/>
    </location>
</feature>
<dbReference type="Pfam" id="PF00684">
    <property type="entry name" value="DnaJ_CXXCXGXG"/>
    <property type="match status" value="1"/>
</dbReference>
<dbReference type="CDD" id="cd10747">
    <property type="entry name" value="DnaJ_C"/>
    <property type="match status" value="1"/>
</dbReference>
<dbReference type="GO" id="GO:0006260">
    <property type="term" value="P:DNA replication"/>
    <property type="evidence" value="ECO:0007669"/>
    <property type="project" value="UniProtKB-KW"/>
</dbReference>
<dbReference type="FunFam" id="2.60.260.20:FF:000005">
    <property type="entry name" value="Chaperone protein dnaJ 1, mitochondrial"/>
    <property type="match status" value="1"/>
</dbReference>
<keyword evidence="3 9" id="KW-0677">Repeat</keyword>
<feature type="binding site" evidence="9">
    <location>
        <position position="175"/>
    </location>
    <ligand>
        <name>Zn(2+)</name>
        <dbReference type="ChEBI" id="CHEBI:29105"/>
        <label>2</label>
    </ligand>
</feature>
<dbReference type="InterPro" id="IPR036410">
    <property type="entry name" value="HSP_DnaJ_Cys-rich_dom_sf"/>
</dbReference>
<dbReference type="PRINTS" id="PR00625">
    <property type="entry name" value="JDOMAIN"/>
</dbReference>
<dbReference type="PANTHER" id="PTHR43096">
    <property type="entry name" value="DNAJ HOMOLOG 1, MITOCHONDRIAL-RELATED"/>
    <property type="match status" value="1"/>
</dbReference>
<dbReference type="InterPro" id="IPR008971">
    <property type="entry name" value="HSP40/DnaJ_pept-bd"/>
</dbReference>
<keyword evidence="6 9" id="KW-0143">Chaperone</keyword>
<dbReference type="GO" id="GO:0005737">
    <property type="term" value="C:cytoplasm"/>
    <property type="evidence" value="ECO:0007669"/>
    <property type="project" value="UniProtKB-SubCell"/>
</dbReference>
<dbReference type="InterPro" id="IPR012724">
    <property type="entry name" value="DnaJ"/>
</dbReference>
<comment type="cofactor">
    <cofactor evidence="9">
        <name>Zn(2+)</name>
        <dbReference type="ChEBI" id="CHEBI:29105"/>
    </cofactor>
    <text evidence="9">Binds 2 Zn(2+) ions per monomer.</text>
</comment>
<organism evidence="13 14">
    <name type="scientific">Candidatus Stercoripulliclostridium merdipullorum</name>
    <dbReference type="NCBI Taxonomy" id="2840952"/>
    <lineage>
        <taxon>Bacteria</taxon>
        <taxon>Bacillati</taxon>
        <taxon>Bacillota</taxon>
        <taxon>Clostridia</taxon>
        <taxon>Eubacteriales</taxon>
        <taxon>Candidatus Stercoripulliclostridium</taxon>
    </lineage>
</organism>
<feature type="binding site" evidence="9">
    <location>
        <position position="218"/>
    </location>
    <ligand>
        <name>Zn(2+)</name>
        <dbReference type="ChEBI" id="CHEBI:29105"/>
        <label>1</label>
    </ligand>
</feature>
<reference evidence="13" key="2">
    <citation type="journal article" date="2021" name="PeerJ">
        <title>Extensive microbial diversity within the chicken gut microbiome revealed by metagenomics and culture.</title>
        <authorList>
            <person name="Gilroy R."/>
            <person name="Ravi A."/>
            <person name="Getino M."/>
            <person name="Pursley I."/>
            <person name="Horton D.L."/>
            <person name="Alikhan N.F."/>
            <person name="Baker D."/>
            <person name="Gharbi K."/>
            <person name="Hall N."/>
            <person name="Watson M."/>
            <person name="Adriaenssens E.M."/>
            <person name="Foster-Nyarko E."/>
            <person name="Jarju S."/>
            <person name="Secka A."/>
            <person name="Antonio M."/>
            <person name="Oren A."/>
            <person name="Chaudhuri R.R."/>
            <person name="La Ragione R."/>
            <person name="Hildebrand F."/>
            <person name="Pallen M.J."/>
        </authorList>
    </citation>
    <scope>NUCLEOTIDE SEQUENCE</scope>
    <source>
        <strain evidence="13">23406</strain>
    </source>
</reference>
<feature type="repeat" description="CXXCXGXG motif" evidence="9">
    <location>
        <begin position="201"/>
        <end position="208"/>
    </location>
</feature>
<evidence type="ECO:0000256" key="1">
    <source>
        <dbReference type="ARBA" id="ARBA00022705"/>
    </source>
</evidence>
<feature type="binding site" evidence="9">
    <location>
        <position position="201"/>
    </location>
    <ligand>
        <name>Zn(2+)</name>
        <dbReference type="ChEBI" id="CHEBI:29105"/>
        <label>2</label>
    </ligand>
</feature>
<gene>
    <name evidence="9 13" type="primary">dnaJ</name>
    <name evidence="13" type="ORF">IAB14_06365</name>
</gene>
<dbReference type="GO" id="GO:0031072">
    <property type="term" value="F:heat shock protein binding"/>
    <property type="evidence" value="ECO:0007669"/>
    <property type="project" value="InterPro"/>
</dbReference>
<feature type="binding site" evidence="9">
    <location>
        <position position="215"/>
    </location>
    <ligand>
        <name>Zn(2+)</name>
        <dbReference type="ChEBI" id="CHEBI:29105"/>
        <label>1</label>
    </ligand>
</feature>
<dbReference type="CDD" id="cd06257">
    <property type="entry name" value="DnaJ"/>
    <property type="match status" value="1"/>
</dbReference>
<feature type="binding site" evidence="9">
    <location>
        <position position="161"/>
    </location>
    <ligand>
        <name>Zn(2+)</name>
        <dbReference type="ChEBI" id="CHEBI:29105"/>
        <label>1</label>
    </ligand>
</feature>